<feature type="chain" id="PRO_5021490778" description="DUF2268 domain-containing protein" evidence="1">
    <location>
        <begin position="24"/>
        <end position="326"/>
    </location>
</feature>
<proteinExistence type="predicted"/>
<evidence type="ECO:0000256" key="1">
    <source>
        <dbReference type="SAM" id="SignalP"/>
    </source>
</evidence>
<evidence type="ECO:0000313" key="3">
    <source>
        <dbReference type="Proteomes" id="UP000298438"/>
    </source>
</evidence>
<protein>
    <recommendedName>
        <fullName evidence="4">DUF2268 domain-containing protein</fullName>
    </recommendedName>
</protein>
<gene>
    <name evidence="2" type="ORF">E4L96_21545</name>
</gene>
<dbReference type="RefSeq" id="WP_135209278.1">
    <property type="nucleotide sequence ID" value="NZ_SPVF01000262.1"/>
</dbReference>
<organism evidence="2 3">
    <name type="scientific">Zemynaea arenosa</name>
    <dbReference type="NCBI Taxonomy" id="2561931"/>
    <lineage>
        <taxon>Bacteria</taxon>
        <taxon>Pseudomonadati</taxon>
        <taxon>Pseudomonadota</taxon>
        <taxon>Betaproteobacteria</taxon>
        <taxon>Burkholderiales</taxon>
        <taxon>Oxalobacteraceae</taxon>
        <taxon>Telluria group</taxon>
        <taxon>Zemynaea</taxon>
    </lineage>
</organism>
<evidence type="ECO:0008006" key="4">
    <source>
        <dbReference type="Google" id="ProtNLM"/>
    </source>
</evidence>
<name>A0A4Y9RQR2_9BURK</name>
<dbReference type="Proteomes" id="UP000298438">
    <property type="component" value="Unassembled WGS sequence"/>
</dbReference>
<dbReference type="EMBL" id="SPVF01000262">
    <property type="protein sequence ID" value="TFW11414.1"/>
    <property type="molecule type" value="Genomic_DNA"/>
</dbReference>
<dbReference type="AlphaFoldDB" id="A0A4Y9RQR2"/>
<reference evidence="2 3" key="1">
    <citation type="submission" date="2019-03" db="EMBL/GenBank/DDBJ databases">
        <title>Draft Genome Sequence of Massilia arenosa sp. nov., a Novel Massilia Species Isolated from a Sandy-loam Maize Soil.</title>
        <authorList>
            <person name="Raths R."/>
            <person name="Peta V."/>
            <person name="Bucking H."/>
        </authorList>
    </citation>
    <scope>NUCLEOTIDE SEQUENCE [LARGE SCALE GENOMIC DNA]</scope>
    <source>
        <strain evidence="2 3">MC02</strain>
    </source>
</reference>
<sequence length="326" mass="36370">MHVLPRRLLALVAAAAVTHAAVAAAPVSTPATYRTVNLMPEFWSFYDKARTLPVDAQGAVFARTVVKSHPEVYNHAVIGGDTSKPFEQMVADRYVKVQSLIGPRMDLMREVSARIGQDLPRYEARFRKTFPDLAYKGELYFMYSLGGFDGATRKVHDQTALLFGLDMITWVYGKDADPEPFFDHELFHIYHKQYPDPAPGYSDKFVTALWGEGLAMHVAQTMNPQAHGVAIFGLPRNTPERAQAMVPALARDIRGLLDSTSPDDYKRFFLGSSEQAETPSRSGYYVGFLVAQKLGQRHSLQELAHTPVSKLRPEIEAALDELAQAR</sequence>
<evidence type="ECO:0000313" key="2">
    <source>
        <dbReference type="EMBL" id="TFW11414.1"/>
    </source>
</evidence>
<feature type="signal peptide" evidence="1">
    <location>
        <begin position="1"/>
        <end position="23"/>
    </location>
</feature>
<accession>A0A4Y9RQR2</accession>
<comment type="caution">
    <text evidence="2">The sequence shown here is derived from an EMBL/GenBank/DDBJ whole genome shotgun (WGS) entry which is preliminary data.</text>
</comment>
<keyword evidence="3" id="KW-1185">Reference proteome</keyword>
<dbReference type="OrthoDB" id="8746466at2"/>
<keyword evidence="1" id="KW-0732">Signal</keyword>